<keyword evidence="1" id="KW-1133">Transmembrane helix</keyword>
<organism evidence="2 3">
    <name type="scientific">Sporosarcina psychrophila</name>
    <name type="common">Bacillus psychrophilus</name>
    <dbReference type="NCBI Taxonomy" id="1476"/>
    <lineage>
        <taxon>Bacteria</taxon>
        <taxon>Bacillati</taxon>
        <taxon>Bacillota</taxon>
        <taxon>Bacilli</taxon>
        <taxon>Bacillales</taxon>
        <taxon>Caryophanaceae</taxon>
        <taxon>Sporosarcina</taxon>
    </lineage>
</organism>
<feature type="transmembrane region" description="Helical" evidence="1">
    <location>
        <begin position="41"/>
        <end position="60"/>
    </location>
</feature>
<accession>A0A921KCD7</accession>
<protein>
    <submittedName>
        <fullName evidence="2">Uncharacterized protein</fullName>
    </submittedName>
</protein>
<reference evidence="2" key="2">
    <citation type="submission" date="2021-09" db="EMBL/GenBank/DDBJ databases">
        <authorList>
            <person name="Gilroy R."/>
        </authorList>
    </citation>
    <scope>NUCLEOTIDE SEQUENCE</scope>
    <source>
        <strain evidence="2">CHK171-7178</strain>
    </source>
</reference>
<keyword evidence="1" id="KW-0472">Membrane</keyword>
<dbReference type="Proteomes" id="UP000698173">
    <property type="component" value="Unassembled WGS sequence"/>
</dbReference>
<gene>
    <name evidence="2" type="ORF">K8V56_06150</name>
</gene>
<name>A0A921KCD7_SPOPS</name>
<dbReference type="EMBL" id="DYWT01000101">
    <property type="protein sequence ID" value="HJF31347.1"/>
    <property type="molecule type" value="Genomic_DNA"/>
</dbReference>
<feature type="transmembrane region" description="Helical" evidence="1">
    <location>
        <begin position="16"/>
        <end position="35"/>
    </location>
</feature>
<evidence type="ECO:0000313" key="3">
    <source>
        <dbReference type="Proteomes" id="UP000698173"/>
    </source>
</evidence>
<proteinExistence type="predicted"/>
<evidence type="ECO:0000313" key="2">
    <source>
        <dbReference type="EMBL" id="HJF31347.1"/>
    </source>
</evidence>
<sequence length="72" mass="8816">MSDRFELNFKNKEVRIWLVIMIPAMIAGVLIMLFAETKQQYITSSFPVIAWMIFYIWRYFYRRKQKKESSVI</sequence>
<keyword evidence="1" id="KW-0812">Transmembrane</keyword>
<evidence type="ECO:0000256" key="1">
    <source>
        <dbReference type="SAM" id="Phobius"/>
    </source>
</evidence>
<reference evidence="2" key="1">
    <citation type="journal article" date="2021" name="PeerJ">
        <title>Extensive microbial diversity within the chicken gut microbiome revealed by metagenomics and culture.</title>
        <authorList>
            <person name="Gilroy R."/>
            <person name="Ravi A."/>
            <person name="Getino M."/>
            <person name="Pursley I."/>
            <person name="Horton D.L."/>
            <person name="Alikhan N.F."/>
            <person name="Baker D."/>
            <person name="Gharbi K."/>
            <person name="Hall N."/>
            <person name="Watson M."/>
            <person name="Adriaenssens E.M."/>
            <person name="Foster-Nyarko E."/>
            <person name="Jarju S."/>
            <person name="Secka A."/>
            <person name="Antonio M."/>
            <person name="Oren A."/>
            <person name="Chaudhuri R.R."/>
            <person name="La Ragione R."/>
            <person name="Hildebrand F."/>
            <person name="Pallen M.J."/>
        </authorList>
    </citation>
    <scope>NUCLEOTIDE SEQUENCE</scope>
    <source>
        <strain evidence="2">CHK171-7178</strain>
    </source>
</reference>
<dbReference type="AlphaFoldDB" id="A0A921KCD7"/>
<comment type="caution">
    <text evidence="2">The sequence shown here is derived from an EMBL/GenBank/DDBJ whole genome shotgun (WGS) entry which is preliminary data.</text>
</comment>